<keyword evidence="3" id="KW-1185">Reference proteome</keyword>
<feature type="compositionally biased region" description="Basic and acidic residues" evidence="1">
    <location>
        <begin position="51"/>
        <end position="61"/>
    </location>
</feature>
<sequence>MQYIMLEAISSFPKTVLKTSQIGFVINAFETQNNICLAACNKHSAFNKRYSKDDKTKREQTHSSSDGCAQQRQK</sequence>
<dbReference type="EMBL" id="JPKZ01001747">
    <property type="protein sequence ID" value="KHN80397.1"/>
    <property type="molecule type" value="Genomic_DNA"/>
</dbReference>
<evidence type="ECO:0000313" key="2">
    <source>
        <dbReference type="EMBL" id="KHN80397.1"/>
    </source>
</evidence>
<protein>
    <submittedName>
        <fullName evidence="2">Uncharacterized protein</fullName>
    </submittedName>
</protein>
<dbReference type="AlphaFoldDB" id="A0A0B2VG62"/>
<reference evidence="2 3" key="1">
    <citation type="submission" date="2014-11" db="EMBL/GenBank/DDBJ databases">
        <title>Genetic blueprint of the zoonotic pathogen Toxocara canis.</title>
        <authorList>
            <person name="Zhu X.-Q."/>
            <person name="Korhonen P.K."/>
            <person name="Cai H."/>
            <person name="Young N.D."/>
            <person name="Nejsum P."/>
            <person name="von Samson-Himmelstjerna G."/>
            <person name="Boag P.R."/>
            <person name="Tan P."/>
            <person name="Li Q."/>
            <person name="Min J."/>
            <person name="Yang Y."/>
            <person name="Wang X."/>
            <person name="Fang X."/>
            <person name="Hall R.S."/>
            <person name="Hofmann A."/>
            <person name="Sternberg P.W."/>
            <person name="Jex A.R."/>
            <person name="Gasser R.B."/>
        </authorList>
    </citation>
    <scope>NUCLEOTIDE SEQUENCE [LARGE SCALE GENOMIC DNA]</scope>
    <source>
        <strain evidence="2">PN_DK_2014</strain>
    </source>
</reference>
<organism evidence="2 3">
    <name type="scientific">Toxocara canis</name>
    <name type="common">Canine roundworm</name>
    <dbReference type="NCBI Taxonomy" id="6265"/>
    <lineage>
        <taxon>Eukaryota</taxon>
        <taxon>Metazoa</taxon>
        <taxon>Ecdysozoa</taxon>
        <taxon>Nematoda</taxon>
        <taxon>Chromadorea</taxon>
        <taxon>Rhabditida</taxon>
        <taxon>Spirurina</taxon>
        <taxon>Ascaridomorpha</taxon>
        <taxon>Ascaridoidea</taxon>
        <taxon>Toxocaridae</taxon>
        <taxon>Toxocara</taxon>
    </lineage>
</organism>
<name>A0A0B2VG62_TOXCA</name>
<proteinExistence type="predicted"/>
<dbReference type="Proteomes" id="UP000031036">
    <property type="component" value="Unassembled WGS sequence"/>
</dbReference>
<gene>
    <name evidence="2" type="ORF">Tcan_09755</name>
</gene>
<evidence type="ECO:0000256" key="1">
    <source>
        <dbReference type="SAM" id="MobiDB-lite"/>
    </source>
</evidence>
<feature type="compositionally biased region" description="Polar residues" evidence="1">
    <location>
        <begin position="62"/>
        <end position="74"/>
    </location>
</feature>
<evidence type="ECO:0000313" key="3">
    <source>
        <dbReference type="Proteomes" id="UP000031036"/>
    </source>
</evidence>
<accession>A0A0B2VG62</accession>
<comment type="caution">
    <text evidence="2">The sequence shown here is derived from an EMBL/GenBank/DDBJ whole genome shotgun (WGS) entry which is preliminary data.</text>
</comment>
<feature type="region of interest" description="Disordered" evidence="1">
    <location>
        <begin position="51"/>
        <end position="74"/>
    </location>
</feature>